<reference evidence="1" key="1">
    <citation type="submission" date="2022-08" db="EMBL/GenBank/DDBJ databases">
        <authorList>
            <person name="Li F."/>
        </authorList>
    </citation>
    <scope>NUCLEOTIDE SEQUENCE</scope>
    <source>
        <strain evidence="1">MQZ15Z-1</strain>
    </source>
</reference>
<keyword evidence="2" id="KW-1185">Reference proteome</keyword>
<evidence type="ECO:0000313" key="1">
    <source>
        <dbReference type="EMBL" id="MCS0495491.1"/>
    </source>
</evidence>
<dbReference type="EMBL" id="JANTHZ010000003">
    <property type="protein sequence ID" value="MCS0495491.1"/>
    <property type="molecule type" value="Genomic_DNA"/>
</dbReference>
<accession>A0A9X2PBC1</accession>
<organism evidence="1 2">
    <name type="scientific">Ancylobacter mangrovi</name>
    <dbReference type="NCBI Taxonomy" id="2972472"/>
    <lineage>
        <taxon>Bacteria</taxon>
        <taxon>Pseudomonadati</taxon>
        <taxon>Pseudomonadota</taxon>
        <taxon>Alphaproteobacteria</taxon>
        <taxon>Hyphomicrobiales</taxon>
        <taxon>Xanthobacteraceae</taxon>
        <taxon>Ancylobacter</taxon>
    </lineage>
</organism>
<sequence>MGAEALDDRLEAELAIVARAFDPAFYLSTYPDVAASGMDPLLHFVRFGWKERRNPNALFDTAYYLQRYPDIAGSADNPFAHYVEHGRGEGRFASPGEEAAQSAAAAPMAPGPGYAGLLTDREADDLAAIADQFDPVYYAAMYRDVAGTGLDPLIHFVTLGWKEYRKPNSSFDTRYYLEANPDIAEAGANPFVHYVRHGRAEGRAGSAKEQVLLDEAAAIRPEFDIPYYLAANPDVREAGVDPVHHYVLHGWKEERNPTPDFNSAAYLLLNEDVERSGMNPFLHYIRGGRREKRPNADIDTPQSALLGSRIIRQLQDATFPAHIENAKALCVFLVPEHTGMGGGVLSLFTIAGAAGRLRRSHGYEVVLMTRPNRSDLTFTRHDKFRNSEDVFRFSQLLRCQSVERLYIHMPEYMVSGFMTQVTDELRDYLASRQHLFINITNQNIQMMPRREELEDLRVLADELTQSVAHPASFTQQTADFYNLPTLLLPAYVDLSGYEPIDVSDKEKLIIYSPDPAPYREAVLAALKEALPDYRFVEIFKITFDTFMDLASRCLFSISFGEGFDGYIAQPVCQGGIGFAVYNETFFHSETLKDLPVIFADPEDMIANIVARIRDFEADEEMYRQVNQELKALHDSLYKRADYIKRVGQLMRREFDLLPQAEPAEEP</sequence>
<protein>
    <submittedName>
        <fullName evidence="1">Uncharacterized protein</fullName>
    </submittedName>
</protein>
<dbReference type="Proteomes" id="UP001151088">
    <property type="component" value="Unassembled WGS sequence"/>
</dbReference>
<proteinExistence type="predicted"/>
<evidence type="ECO:0000313" key="2">
    <source>
        <dbReference type="Proteomes" id="UP001151088"/>
    </source>
</evidence>
<name>A0A9X2PBC1_9HYPH</name>
<dbReference type="AlphaFoldDB" id="A0A9X2PBC1"/>
<comment type="caution">
    <text evidence="1">The sequence shown here is derived from an EMBL/GenBank/DDBJ whole genome shotgun (WGS) entry which is preliminary data.</text>
</comment>
<dbReference type="RefSeq" id="WP_258732608.1">
    <property type="nucleotide sequence ID" value="NZ_JANTHZ010000003.1"/>
</dbReference>
<gene>
    <name evidence="1" type="ORF">NVS89_10305</name>
</gene>